<comment type="caution">
    <text evidence="2">The sequence shown here is derived from an EMBL/GenBank/DDBJ whole genome shotgun (WGS) entry which is preliminary data.</text>
</comment>
<keyword evidence="3" id="KW-1185">Reference proteome</keyword>
<feature type="region of interest" description="Disordered" evidence="1">
    <location>
        <begin position="1"/>
        <end position="29"/>
    </location>
</feature>
<accession>A0A6A0A3G7</accession>
<evidence type="ECO:0000256" key="1">
    <source>
        <dbReference type="SAM" id="MobiDB-lite"/>
    </source>
</evidence>
<evidence type="ECO:0000313" key="3">
    <source>
        <dbReference type="Proteomes" id="UP000485058"/>
    </source>
</evidence>
<reference evidence="2 3" key="1">
    <citation type="submission" date="2020-02" db="EMBL/GenBank/DDBJ databases">
        <title>Draft genome sequence of Haematococcus lacustris strain NIES-144.</title>
        <authorList>
            <person name="Morimoto D."/>
            <person name="Nakagawa S."/>
            <person name="Yoshida T."/>
            <person name="Sawayama S."/>
        </authorList>
    </citation>
    <scope>NUCLEOTIDE SEQUENCE [LARGE SCALE GENOMIC DNA]</scope>
    <source>
        <strain evidence="2 3">NIES-144</strain>
    </source>
</reference>
<sequence>MSSHHWPHDGLPTPPAAMKGSRSKPGGLNLDCTSGSIAGAAPSLMPLHTTMAIGCEQLRCQCNKRYQNRCTS</sequence>
<evidence type="ECO:0000313" key="2">
    <source>
        <dbReference type="EMBL" id="GFH27076.1"/>
    </source>
</evidence>
<dbReference type="EMBL" id="BLLF01003340">
    <property type="protein sequence ID" value="GFH27076.1"/>
    <property type="molecule type" value="Genomic_DNA"/>
</dbReference>
<dbReference type="AlphaFoldDB" id="A0A6A0A3G7"/>
<name>A0A6A0A3G7_HAELA</name>
<dbReference type="Proteomes" id="UP000485058">
    <property type="component" value="Unassembled WGS sequence"/>
</dbReference>
<proteinExistence type="predicted"/>
<gene>
    <name evidence="2" type="ORF">HaLaN_25337</name>
</gene>
<protein>
    <submittedName>
        <fullName evidence="2">Uncharacterized protein</fullName>
    </submittedName>
</protein>
<organism evidence="2 3">
    <name type="scientific">Haematococcus lacustris</name>
    <name type="common">Green alga</name>
    <name type="synonym">Haematococcus pluvialis</name>
    <dbReference type="NCBI Taxonomy" id="44745"/>
    <lineage>
        <taxon>Eukaryota</taxon>
        <taxon>Viridiplantae</taxon>
        <taxon>Chlorophyta</taxon>
        <taxon>core chlorophytes</taxon>
        <taxon>Chlorophyceae</taxon>
        <taxon>CS clade</taxon>
        <taxon>Chlamydomonadales</taxon>
        <taxon>Haematococcaceae</taxon>
        <taxon>Haematococcus</taxon>
    </lineage>
</organism>